<feature type="domain" description="Cation efflux protein transmembrane" evidence="9">
    <location>
        <begin position="219"/>
        <end position="403"/>
    </location>
</feature>
<gene>
    <name evidence="11" type="ORF">BDV96DRAFT_568930</name>
</gene>
<dbReference type="FunFam" id="3.30.70.1350:FF:000001">
    <property type="entry name" value="Metal tolerance protein 11"/>
    <property type="match status" value="1"/>
</dbReference>
<reference evidence="11" key="1">
    <citation type="journal article" date="2020" name="Stud. Mycol.">
        <title>101 Dothideomycetes genomes: a test case for predicting lifestyles and emergence of pathogens.</title>
        <authorList>
            <person name="Haridas S."/>
            <person name="Albert R."/>
            <person name="Binder M."/>
            <person name="Bloem J."/>
            <person name="Labutti K."/>
            <person name="Salamov A."/>
            <person name="Andreopoulos B."/>
            <person name="Baker S."/>
            <person name="Barry K."/>
            <person name="Bills G."/>
            <person name="Bluhm B."/>
            <person name="Cannon C."/>
            <person name="Castanera R."/>
            <person name="Culley D."/>
            <person name="Daum C."/>
            <person name="Ezra D."/>
            <person name="Gonzalez J."/>
            <person name="Henrissat B."/>
            <person name="Kuo A."/>
            <person name="Liang C."/>
            <person name="Lipzen A."/>
            <person name="Lutzoni F."/>
            <person name="Magnuson J."/>
            <person name="Mondo S."/>
            <person name="Nolan M."/>
            <person name="Ohm R."/>
            <person name="Pangilinan J."/>
            <person name="Park H.-J."/>
            <person name="Ramirez L."/>
            <person name="Alfaro M."/>
            <person name="Sun H."/>
            <person name="Tritt A."/>
            <person name="Yoshinaga Y."/>
            <person name="Zwiers L.-H."/>
            <person name="Turgeon B."/>
            <person name="Goodwin S."/>
            <person name="Spatafora J."/>
            <person name="Crous P."/>
            <person name="Grigoriev I."/>
        </authorList>
    </citation>
    <scope>NUCLEOTIDE SEQUENCE</scope>
    <source>
        <strain evidence="11">CBS 627.86</strain>
    </source>
</reference>
<dbReference type="GO" id="GO:0098771">
    <property type="term" value="P:inorganic ion homeostasis"/>
    <property type="evidence" value="ECO:0007669"/>
    <property type="project" value="UniProtKB-ARBA"/>
</dbReference>
<dbReference type="Gene3D" id="1.20.1510.10">
    <property type="entry name" value="Cation efflux protein transmembrane domain"/>
    <property type="match status" value="1"/>
</dbReference>
<dbReference type="NCBIfam" id="TIGR01297">
    <property type="entry name" value="CDF"/>
    <property type="match status" value="1"/>
</dbReference>
<evidence type="ECO:0000256" key="6">
    <source>
        <dbReference type="ARBA" id="ARBA00023136"/>
    </source>
</evidence>
<protein>
    <submittedName>
        <fullName evidence="11">Cation diffusion facilitator 1</fullName>
    </submittedName>
</protein>
<dbReference type="InterPro" id="IPR050291">
    <property type="entry name" value="CDF_Transporter"/>
</dbReference>
<dbReference type="FunFam" id="1.20.1510.10:FF:000005">
    <property type="entry name" value="Putative Cation diffusion facilitator 1"/>
    <property type="match status" value="1"/>
</dbReference>
<dbReference type="EMBL" id="ML977316">
    <property type="protein sequence ID" value="KAF2119026.1"/>
    <property type="molecule type" value="Genomic_DNA"/>
</dbReference>
<dbReference type="SUPFAM" id="SSF161111">
    <property type="entry name" value="Cation efflux protein transmembrane domain-like"/>
    <property type="match status" value="1"/>
</dbReference>
<keyword evidence="12" id="KW-1185">Reference proteome</keyword>
<dbReference type="InterPro" id="IPR036837">
    <property type="entry name" value="Cation_efflux_CTD_sf"/>
</dbReference>
<dbReference type="Pfam" id="PF16916">
    <property type="entry name" value="ZT_dimer"/>
    <property type="match status" value="1"/>
</dbReference>
<dbReference type="InterPro" id="IPR027470">
    <property type="entry name" value="Cation_efflux_CTD"/>
</dbReference>
<proteinExistence type="predicted"/>
<dbReference type="InterPro" id="IPR058533">
    <property type="entry name" value="Cation_efflux_TM"/>
</dbReference>
<evidence type="ECO:0000256" key="3">
    <source>
        <dbReference type="ARBA" id="ARBA00022692"/>
    </source>
</evidence>
<evidence type="ECO:0000259" key="9">
    <source>
        <dbReference type="Pfam" id="PF01545"/>
    </source>
</evidence>
<evidence type="ECO:0000256" key="5">
    <source>
        <dbReference type="ARBA" id="ARBA00023065"/>
    </source>
</evidence>
<dbReference type="AlphaFoldDB" id="A0A6A5ZIQ3"/>
<evidence type="ECO:0000259" key="10">
    <source>
        <dbReference type="Pfam" id="PF16916"/>
    </source>
</evidence>
<accession>A0A6A5ZIQ3</accession>
<dbReference type="GO" id="GO:0016020">
    <property type="term" value="C:membrane"/>
    <property type="evidence" value="ECO:0007669"/>
    <property type="project" value="InterPro"/>
</dbReference>
<keyword evidence="6 8" id="KW-0472">Membrane</keyword>
<organism evidence="11 12">
    <name type="scientific">Lophiotrema nucula</name>
    <dbReference type="NCBI Taxonomy" id="690887"/>
    <lineage>
        <taxon>Eukaryota</taxon>
        <taxon>Fungi</taxon>
        <taxon>Dikarya</taxon>
        <taxon>Ascomycota</taxon>
        <taxon>Pezizomycotina</taxon>
        <taxon>Dothideomycetes</taxon>
        <taxon>Pleosporomycetidae</taxon>
        <taxon>Pleosporales</taxon>
        <taxon>Lophiotremataceae</taxon>
        <taxon>Lophiotrema</taxon>
    </lineage>
</organism>
<feature type="transmembrane region" description="Helical" evidence="8">
    <location>
        <begin position="323"/>
        <end position="343"/>
    </location>
</feature>
<dbReference type="OrthoDB" id="78296at2759"/>
<evidence type="ECO:0000313" key="12">
    <source>
        <dbReference type="Proteomes" id="UP000799770"/>
    </source>
</evidence>
<dbReference type="PANTHER" id="PTHR43840:SF13">
    <property type="entry name" value="CATION EFFLUX PROTEIN CYTOPLASMIC DOMAIN-CONTAINING PROTEIN"/>
    <property type="match status" value="1"/>
</dbReference>
<dbReference type="SUPFAM" id="SSF160240">
    <property type="entry name" value="Cation efflux protein cytoplasmic domain-like"/>
    <property type="match status" value="1"/>
</dbReference>
<keyword evidence="2" id="KW-0813">Transport</keyword>
<feature type="transmembrane region" description="Helical" evidence="8">
    <location>
        <begin position="387"/>
        <end position="409"/>
    </location>
</feature>
<dbReference type="GO" id="GO:0008324">
    <property type="term" value="F:monoatomic cation transmembrane transporter activity"/>
    <property type="evidence" value="ECO:0007669"/>
    <property type="project" value="InterPro"/>
</dbReference>
<feature type="transmembrane region" description="Helical" evidence="8">
    <location>
        <begin position="215"/>
        <end position="235"/>
    </location>
</feature>
<dbReference type="GO" id="GO:0030003">
    <property type="term" value="P:intracellular monoatomic cation homeostasis"/>
    <property type="evidence" value="ECO:0007669"/>
    <property type="project" value="UniProtKB-ARBA"/>
</dbReference>
<dbReference type="GO" id="GO:0012505">
    <property type="term" value="C:endomembrane system"/>
    <property type="evidence" value="ECO:0007669"/>
    <property type="project" value="UniProtKB-SubCell"/>
</dbReference>
<feature type="compositionally biased region" description="Polar residues" evidence="7">
    <location>
        <begin position="101"/>
        <end position="111"/>
    </location>
</feature>
<dbReference type="Pfam" id="PF01545">
    <property type="entry name" value="Cation_efflux"/>
    <property type="match status" value="1"/>
</dbReference>
<keyword evidence="5" id="KW-0406">Ion transport</keyword>
<feature type="transmembrane region" description="Helical" evidence="8">
    <location>
        <begin position="363"/>
        <end position="381"/>
    </location>
</feature>
<evidence type="ECO:0000313" key="11">
    <source>
        <dbReference type="EMBL" id="KAF2119026.1"/>
    </source>
</evidence>
<keyword evidence="3 8" id="KW-0812">Transmembrane</keyword>
<feature type="domain" description="Cation efflux protein cytoplasmic" evidence="10">
    <location>
        <begin position="425"/>
        <end position="489"/>
    </location>
</feature>
<comment type="subcellular location">
    <subcellularLocation>
        <location evidence="1">Endomembrane system</location>
        <topology evidence="1">Multi-pass membrane protein</topology>
    </subcellularLocation>
</comment>
<dbReference type="InterPro" id="IPR027469">
    <property type="entry name" value="Cation_efflux_TMD_sf"/>
</dbReference>
<feature type="transmembrane region" description="Helical" evidence="8">
    <location>
        <begin position="241"/>
        <end position="263"/>
    </location>
</feature>
<evidence type="ECO:0000256" key="4">
    <source>
        <dbReference type="ARBA" id="ARBA00022989"/>
    </source>
</evidence>
<feature type="transmembrane region" description="Helical" evidence="8">
    <location>
        <begin position="284"/>
        <end position="303"/>
    </location>
</feature>
<evidence type="ECO:0000256" key="2">
    <source>
        <dbReference type="ARBA" id="ARBA00022448"/>
    </source>
</evidence>
<name>A0A6A5ZIQ3_9PLEO</name>
<evidence type="ECO:0000256" key="7">
    <source>
        <dbReference type="SAM" id="MobiDB-lite"/>
    </source>
</evidence>
<evidence type="ECO:0000256" key="8">
    <source>
        <dbReference type="SAM" id="Phobius"/>
    </source>
</evidence>
<dbReference type="InterPro" id="IPR002524">
    <property type="entry name" value="Cation_efflux"/>
</dbReference>
<evidence type="ECO:0000256" key="1">
    <source>
        <dbReference type="ARBA" id="ARBA00004127"/>
    </source>
</evidence>
<dbReference type="Gene3D" id="3.30.70.1350">
    <property type="entry name" value="Cation efflux protein, cytoplasmic domain"/>
    <property type="match status" value="1"/>
</dbReference>
<sequence>MPFCTVCTTRARRTGRPSSAATSPTALFRLSLLFNTAVALYCRCLSSIPGTQTTDPPKTRKNHQALKSDSMSSEPRPSSQPAGQGGGQTVAQGNAGPASPKSASNQSTVTAHEQVDAIAPMSPEANAAHGDAKDGIVEVNSASTANNGDPLGLGQHRRANVTGAQMKSDYPAANKRHMKKFYNRQNALIDQFLQSGDEERLAAIDTMENGPKVKFAVNASFTVNFCLFIIQMYAAVSTGSLSLFATAADAFMDLVSSVVMLVTSRMASRPSVYQYPVGRTRIETIGIIMFCCLMTTVAIQLIIESGRSLGGGPKESEELHIIPLVFVGVAIFSKASLCIYCFFLRRYPSVHVFFIDHRNDIVVNIFGLIMSIVGTHVVWYLDPIGAILIGLLILVSWAANAFDHVWLLVGKSAPKEFISKLIYLVVTHDTRIRKVDTCRAYHAGQNYYVEVDIVMDEDAPLKVTHDVSQTLQRKLEGLAEVERAYVHVDYENEHDIHEEHKPLYEVTERRSIKQRVKELLRISKKNSA</sequence>
<dbReference type="PANTHER" id="PTHR43840">
    <property type="entry name" value="MITOCHONDRIAL METAL TRANSPORTER 1-RELATED"/>
    <property type="match status" value="1"/>
</dbReference>
<feature type="compositionally biased region" description="Low complexity" evidence="7">
    <location>
        <begin position="68"/>
        <end position="81"/>
    </location>
</feature>
<keyword evidence="4 8" id="KW-1133">Transmembrane helix</keyword>
<dbReference type="Proteomes" id="UP000799770">
    <property type="component" value="Unassembled WGS sequence"/>
</dbReference>
<feature type="region of interest" description="Disordered" evidence="7">
    <location>
        <begin position="49"/>
        <end position="111"/>
    </location>
</feature>